<feature type="disulfide bond" description="Redox-active" evidence="12">
    <location>
        <begin position="35"/>
        <end position="38"/>
    </location>
</feature>
<dbReference type="InterPro" id="IPR012187">
    <property type="entry name" value="Disulphide_bond_form_BdbC"/>
</dbReference>
<evidence type="ECO:0000256" key="12">
    <source>
        <dbReference type="HAMAP-Rule" id="MF_00287"/>
    </source>
</evidence>
<feature type="transmembrane region" description="Helical" evidence="13">
    <location>
        <begin position="64"/>
        <end position="83"/>
    </location>
</feature>
<feature type="transmembrane region" description="Helical" evidence="13">
    <location>
        <begin position="39"/>
        <end position="57"/>
    </location>
</feature>
<dbReference type="PANTHER" id="PTHR43469">
    <property type="entry name" value="DISULFIDE FORMATION PROTEIN-RELATED"/>
    <property type="match status" value="1"/>
</dbReference>
<comment type="function">
    <text evidence="12">Required for disulfide bond formation in some proteins.</text>
</comment>
<evidence type="ECO:0000256" key="4">
    <source>
        <dbReference type="ARBA" id="ARBA00022692"/>
    </source>
</evidence>
<evidence type="ECO:0000256" key="11">
    <source>
        <dbReference type="ARBA" id="ARBA00023284"/>
    </source>
</evidence>
<organism evidence="14 15">
    <name type="scientific">Alkalihalophilus pseudofirmus</name>
    <name type="common">Bacillus pseudofirmus</name>
    <dbReference type="NCBI Taxonomy" id="79885"/>
    <lineage>
        <taxon>Bacteria</taxon>
        <taxon>Bacillati</taxon>
        <taxon>Bacillota</taxon>
        <taxon>Bacilli</taxon>
        <taxon>Bacillales</taxon>
        <taxon>Bacillaceae</taxon>
        <taxon>Alkalihalophilus</taxon>
    </lineage>
</organism>
<keyword evidence="8 12" id="KW-0472">Membrane</keyword>
<dbReference type="GO" id="GO:0006457">
    <property type="term" value="P:protein folding"/>
    <property type="evidence" value="ECO:0007669"/>
    <property type="project" value="InterPro"/>
</dbReference>
<dbReference type="Gene3D" id="1.20.1550.10">
    <property type="entry name" value="DsbB-like"/>
    <property type="match status" value="1"/>
</dbReference>
<keyword evidence="9 12" id="KW-1015">Disulfide bond</keyword>
<protein>
    <recommendedName>
        <fullName evidence="12">Probable disulfide formation protein</fullName>
    </recommendedName>
    <alternativeName>
        <fullName evidence="12">Disulfide oxidoreductase</fullName>
    </alternativeName>
    <alternativeName>
        <fullName evidence="12">Thiol-disulfide oxidoreductase</fullName>
    </alternativeName>
</protein>
<evidence type="ECO:0000256" key="9">
    <source>
        <dbReference type="ARBA" id="ARBA00023157"/>
    </source>
</evidence>
<dbReference type="AlphaFoldDB" id="A0AAJ2KSM7"/>
<comment type="subcellular location">
    <subcellularLocation>
        <location evidence="12">Cell membrane</location>
        <topology evidence="12">Multi-pass membrane protein</topology>
    </subcellularLocation>
    <subcellularLocation>
        <location evidence="1">Membrane</location>
        <topology evidence="1">Multi-pass membrane protein</topology>
    </subcellularLocation>
</comment>
<comment type="similarity">
    <text evidence="2 12">Belongs to the DsbB family. BdbC subfamily.</text>
</comment>
<sequence length="141" mass="16113">MTKKIENILIVAWLTSFTAMLGSLYFSVIRQFEPCSLCWYQRILMYPLVIILLIGIIRRDTTAAIYSFIFSIIGILVSSYHYANQKLPFLQDAVPSCGRVPCSGQYINWFGFVTIPFLALTAFTIIALCSLIIIRNTKERE</sequence>
<accession>A0AAJ2KSM7</accession>
<dbReference type="Proteomes" id="UP001285636">
    <property type="component" value="Unassembled WGS sequence"/>
</dbReference>
<dbReference type="SUPFAM" id="SSF158442">
    <property type="entry name" value="DsbB-like"/>
    <property type="match status" value="1"/>
</dbReference>
<dbReference type="GO" id="GO:0005886">
    <property type="term" value="C:plasma membrane"/>
    <property type="evidence" value="ECO:0007669"/>
    <property type="project" value="UniProtKB-SubCell"/>
</dbReference>
<evidence type="ECO:0000256" key="2">
    <source>
        <dbReference type="ARBA" id="ARBA00007602"/>
    </source>
</evidence>
<dbReference type="GO" id="GO:0015035">
    <property type="term" value="F:protein-disulfide reductase activity"/>
    <property type="evidence" value="ECO:0007669"/>
    <property type="project" value="UniProtKB-UniRule"/>
</dbReference>
<dbReference type="PIRSF" id="PIRSF036659">
    <property type="entry name" value="BdbC"/>
    <property type="match status" value="1"/>
</dbReference>
<dbReference type="HAMAP" id="MF_00287">
    <property type="entry name" value="BdbC"/>
    <property type="match status" value="1"/>
</dbReference>
<evidence type="ECO:0000256" key="5">
    <source>
        <dbReference type="ARBA" id="ARBA00022982"/>
    </source>
</evidence>
<dbReference type="InterPro" id="IPR003752">
    <property type="entry name" value="DiS_bond_form_DsbB/BdbC"/>
</dbReference>
<evidence type="ECO:0000256" key="10">
    <source>
        <dbReference type="ARBA" id="ARBA00023186"/>
    </source>
</evidence>
<evidence type="ECO:0000313" key="15">
    <source>
        <dbReference type="Proteomes" id="UP001285636"/>
    </source>
</evidence>
<evidence type="ECO:0000256" key="13">
    <source>
        <dbReference type="SAM" id="Phobius"/>
    </source>
</evidence>
<evidence type="ECO:0000256" key="3">
    <source>
        <dbReference type="ARBA" id="ARBA00022448"/>
    </source>
</evidence>
<keyword evidence="12" id="KW-1003">Cell membrane</keyword>
<keyword evidence="11 12" id="KW-0676">Redox-active center</keyword>
<dbReference type="PANTHER" id="PTHR43469:SF1">
    <property type="entry name" value="SPBETA PROPHAGE-DERIVED DISULFIDE BOND FORMATION PROTEIN B"/>
    <property type="match status" value="1"/>
</dbReference>
<dbReference type="Pfam" id="PF02600">
    <property type="entry name" value="DsbB"/>
    <property type="match status" value="1"/>
</dbReference>
<keyword evidence="7 12" id="KW-0560">Oxidoreductase</keyword>
<reference evidence="14" key="1">
    <citation type="submission" date="2023-10" db="EMBL/GenBank/DDBJ databases">
        <title>Screening of Alkalihalophilus pseudofirmusBZ-TG-HK211 and Its Alleviation of Salt Stress on Rapeseed Growth.</title>
        <authorList>
            <person name="Zhao B."/>
            <person name="Guo T."/>
        </authorList>
    </citation>
    <scope>NUCLEOTIDE SEQUENCE</scope>
    <source>
        <strain evidence="14">BZ-TG-HK211</strain>
    </source>
</reference>
<evidence type="ECO:0000256" key="7">
    <source>
        <dbReference type="ARBA" id="ARBA00023002"/>
    </source>
</evidence>
<dbReference type="RefSeq" id="WP_323465865.1">
    <property type="nucleotide sequence ID" value="NZ_CP144224.1"/>
</dbReference>
<name>A0AAJ2KSM7_ALKPS</name>
<keyword evidence="5 12" id="KW-0249">Electron transport</keyword>
<dbReference type="EMBL" id="JAWJAY010000001">
    <property type="protein sequence ID" value="MDV2884202.1"/>
    <property type="molecule type" value="Genomic_DNA"/>
</dbReference>
<feature type="transmembrane region" description="Helical" evidence="13">
    <location>
        <begin position="109"/>
        <end position="134"/>
    </location>
</feature>
<feature type="transmembrane region" description="Helical" evidence="13">
    <location>
        <begin position="7"/>
        <end position="27"/>
    </location>
</feature>
<evidence type="ECO:0000256" key="6">
    <source>
        <dbReference type="ARBA" id="ARBA00022989"/>
    </source>
</evidence>
<keyword evidence="3 12" id="KW-0813">Transport</keyword>
<keyword evidence="10 12" id="KW-0143">Chaperone</keyword>
<evidence type="ECO:0000256" key="8">
    <source>
        <dbReference type="ARBA" id="ARBA00023136"/>
    </source>
</evidence>
<evidence type="ECO:0000256" key="1">
    <source>
        <dbReference type="ARBA" id="ARBA00004141"/>
    </source>
</evidence>
<evidence type="ECO:0000313" key="14">
    <source>
        <dbReference type="EMBL" id="MDV2884202.1"/>
    </source>
</evidence>
<comment type="caution">
    <text evidence="14">The sequence shown here is derived from an EMBL/GenBank/DDBJ whole genome shotgun (WGS) entry which is preliminary data.</text>
</comment>
<proteinExistence type="inferred from homology"/>
<keyword evidence="6 12" id="KW-1133">Transmembrane helix</keyword>
<gene>
    <name evidence="12" type="primary">bdbC</name>
    <name evidence="14" type="ORF">RYX45_03365</name>
</gene>
<comment type="caution">
    <text evidence="12">Lacks conserved residue(s) required for the propagation of feature annotation.</text>
</comment>
<dbReference type="NCBIfam" id="NF002849">
    <property type="entry name" value="PRK03113.1"/>
    <property type="match status" value="1"/>
</dbReference>
<dbReference type="InterPro" id="IPR023380">
    <property type="entry name" value="DsbB-like_sf"/>
</dbReference>
<keyword evidence="4 12" id="KW-0812">Transmembrane</keyword>